<reference evidence="2 3" key="1">
    <citation type="journal article" date="2018" name="Gigascience">
        <title>Genomes of trombidid mites reveal novel predicted allergens and laterally-transferred genes associated with secondary metabolism.</title>
        <authorList>
            <person name="Dong X."/>
            <person name="Chaisiri K."/>
            <person name="Xia D."/>
            <person name="Armstrong S.D."/>
            <person name="Fang Y."/>
            <person name="Donnelly M.J."/>
            <person name="Kadowaki T."/>
            <person name="McGarry J.W."/>
            <person name="Darby A.C."/>
            <person name="Makepeace B.L."/>
        </authorList>
    </citation>
    <scope>NUCLEOTIDE SEQUENCE [LARGE SCALE GENOMIC DNA]</scope>
    <source>
        <strain evidence="2">UoL-UT</strain>
    </source>
</reference>
<dbReference type="VEuPathDB" id="VectorBase:LDEU012660"/>
<evidence type="ECO:0000256" key="1">
    <source>
        <dbReference type="SAM" id="MobiDB-lite"/>
    </source>
</evidence>
<gene>
    <name evidence="2" type="ORF">B4U80_02035</name>
</gene>
<evidence type="ECO:0000313" key="3">
    <source>
        <dbReference type="Proteomes" id="UP000288716"/>
    </source>
</evidence>
<feature type="compositionally biased region" description="Basic and acidic residues" evidence="1">
    <location>
        <begin position="1"/>
        <end position="12"/>
    </location>
</feature>
<feature type="region of interest" description="Disordered" evidence="1">
    <location>
        <begin position="1"/>
        <end position="24"/>
    </location>
</feature>
<evidence type="ECO:0000313" key="2">
    <source>
        <dbReference type="EMBL" id="RWS19380.1"/>
    </source>
</evidence>
<sequence length="24" mass="2749">MPVPRLSHEMCHRSQRSSLVTPIS</sequence>
<dbReference type="Proteomes" id="UP000288716">
    <property type="component" value="Unassembled WGS sequence"/>
</dbReference>
<organism evidence="2 3">
    <name type="scientific">Leptotrombidium deliense</name>
    <dbReference type="NCBI Taxonomy" id="299467"/>
    <lineage>
        <taxon>Eukaryota</taxon>
        <taxon>Metazoa</taxon>
        <taxon>Ecdysozoa</taxon>
        <taxon>Arthropoda</taxon>
        <taxon>Chelicerata</taxon>
        <taxon>Arachnida</taxon>
        <taxon>Acari</taxon>
        <taxon>Acariformes</taxon>
        <taxon>Trombidiformes</taxon>
        <taxon>Prostigmata</taxon>
        <taxon>Anystina</taxon>
        <taxon>Parasitengona</taxon>
        <taxon>Trombiculoidea</taxon>
        <taxon>Trombiculidae</taxon>
        <taxon>Leptotrombidium</taxon>
    </lineage>
</organism>
<dbReference type="EMBL" id="NCKV01026993">
    <property type="protein sequence ID" value="RWS19380.1"/>
    <property type="molecule type" value="Genomic_DNA"/>
</dbReference>
<protein>
    <submittedName>
        <fullName evidence="2">Uncharacterized protein</fullName>
    </submittedName>
</protein>
<comment type="caution">
    <text evidence="2">The sequence shown here is derived from an EMBL/GenBank/DDBJ whole genome shotgun (WGS) entry which is preliminary data.</text>
</comment>
<keyword evidence="3" id="KW-1185">Reference proteome</keyword>
<name>A0A443RVV7_9ACAR</name>
<accession>A0A443RVV7</accession>
<dbReference type="AlphaFoldDB" id="A0A443RVV7"/>
<proteinExistence type="predicted"/>